<evidence type="ECO:0000313" key="3">
    <source>
        <dbReference type="Proteomes" id="UP001295423"/>
    </source>
</evidence>
<evidence type="ECO:0000313" key="2">
    <source>
        <dbReference type="EMBL" id="CAJ1946518.1"/>
    </source>
</evidence>
<gene>
    <name evidence="2" type="ORF">CYCCA115_LOCUS10659</name>
</gene>
<feature type="region of interest" description="Disordered" evidence="1">
    <location>
        <begin position="61"/>
        <end position="115"/>
    </location>
</feature>
<organism evidence="2 3">
    <name type="scientific">Cylindrotheca closterium</name>
    <dbReference type="NCBI Taxonomy" id="2856"/>
    <lineage>
        <taxon>Eukaryota</taxon>
        <taxon>Sar</taxon>
        <taxon>Stramenopiles</taxon>
        <taxon>Ochrophyta</taxon>
        <taxon>Bacillariophyta</taxon>
        <taxon>Bacillariophyceae</taxon>
        <taxon>Bacillariophycidae</taxon>
        <taxon>Bacillariales</taxon>
        <taxon>Bacillariaceae</taxon>
        <taxon>Cylindrotheca</taxon>
    </lineage>
</organism>
<keyword evidence="3" id="KW-1185">Reference proteome</keyword>
<dbReference type="EMBL" id="CAKOGP040001710">
    <property type="protein sequence ID" value="CAJ1946518.1"/>
    <property type="molecule type" value="Genomic_DNA"/>
</dbReference>
<proteinExistence type="predicted"/>
<protein>
    <submittedName>
        <fullName evidence="2">Uncharacterized protein</fullName>
    </submittedName>
</protein>
<dbReference type="AlphaFoldDB" id="A0AAD2CVY6"/>
<dbReference type="Proteomes" id="UP001295423">
    <property type="component" value="Unassembled WGS sequence"/>
</dbReference>
<name>A0AAD2CVY6_9STRA</name>
<feature type="compositionally biased region" description="Polar residues" evidence="1">
    <location>
        <begin position="61"/>
        <end position="78"/>
    </location>
</feature>
<feature type="compositionally biased region" description="Basic residues" evidence="1">
    <location>
        <begin position="102"/>
        <end position="115"/>
    </location>
</feature>
<reference evidence="2" key="1">
    <citation type="submission" date="2023-08" db="EMBL/GenBank/DDBJ databases">
        <authorList>
            <person name="Audoor S."/>
            <person name="Bilcke G."/>
        </authorList>
    </citation>
    <scope>NUCLEOTIDE SEQUENCE</scope>
</reference>
<accession>A0AAD2CVY6</accession>
<evidence type="ECO:0000256" key="1">
    <source>
        <dbReference type="SAM" id="MobiDB-lite"/>
    </source>
</evidence>
<sequence length="243" mass="27913">MSGIVSDEIKNNACLLDDLSSDEALILQSKRTQLVVPKGITQCDDSDGKFTWNRVRTVSMDASSVNSNPGHQGSNLPTKKQEKRSSRVLRKAKGRLTDNGERKKKKSVHSNVGRRKSFKKILRKKFSWKNYPELEAFLVANREEYLRHSALNYTIQQKQYNNRLTERMLELAAEHGYIFDDTEFSFVTVRDRIRCYFKSYVQSAKKRGIIIGYAARKAGLLSTEELERSAETKGEIHSPENKF</sequence>
<comment type="caution">
    <text evidence="2">The sequence shown here is derived from an EMBL/GenBank/DDBJ whole genome shotgun (WGS) entry which is preliminary data.</text>
</comment>